<dbReference type="PANTHER" id="PTHR43283">
    <property type="entry name" value="BETA-LACTAMASE-RELATED"/>
    <property type="match status" value="1"/>
</dbReference>
<dbReference type="KEGG" id="abac:LuPra_01861"/>
<feature type="chain" id="PRO_5007511531" evidence="1">
    <location>
        <begin position="19"/>
        <end position="473"/>
    </location>
</feature>
<dbReference type="InterPro" id="IPR012338">
    <property type="entry name" value="Beta-lactam/transpept-like"/>
</dbReference>
<dbReference type="PROSITE" id="PS51257">
    <property type="entry name" value="PROKAR_LIPOPROTEIN"/>
    <property type="match status" value="1"/>
</dbReference>
<dbReference type="STRING" id="1855912.LuPra_01861"/>
<dbReference type="OrthoDB" id="9797709at2"/>
<reference evidence="4" key="2">
    <citation type="submission" date="2016-04" db="EMBL/GenBank/DDBJ databases">
        <title>First Complete Genome Sequence of a Subdivision 6 Acidobacterium.</title>
        <authorList>
            <person name="Huang S."/>
            <person name="Vieira S."/>
            <person name="Bunk B."/>
            <person name="Riedel T."/>
            <person name="Sproeer C."/>
            <person name="Overmann J."/>
        </authorList>
    </citation>
    <scope>NUCLEOTIDE SEQUENCE [LARGE SCALE GENOMIC DNA]</scope>
    <source>
        <strain evidence="4">DSM 100886 HEG_-6_39</strain>
    </source>
</reference>
<evidence type="ECO:0000256" key="1">
    <source>
        <dbReference type="SAM" id="SignalP"/>
    </source>
</evidence>
<keyword evidence="1" id="KW-0732">Signal</keyword>
<evidence type="ECO:0000259" key="2">
    <source>
        <dbReference type="Pfam" id="PF00144"/>
    </source>
</evidence>
<dbReference type="SUPFAM" id="SSF56601">
    <property type="entry name" value="beta-lactamase/transpeptidase-like"/>
    <property type="match status" value="1"/>
</dbReference>
<organism evidence="3 4">
    <name type="scientific">Luteitalea pratensis</name>
    <dbReference type="NCBI Taxonomy" id="1855912"/>
    <lineage>
        <taxon>Bacteria</taxon>
        <taxon>Pseudomonadati</taxon>
        <taxon>Acidobacteriota</taxon>
        <taxon>Vicinamibacteria</taxon>
        <taxon>Vicinamibacterales</taxon>
        <taxon>Vicinamibacteraceae</taxon>
        <taxon>Luteitalea</taxon>
    </lineage>
</organism>
<gene>
    <name evidence="3" type="primary">flp_2</name>
    <name evidence="3" type="ORF">LuPra_01861</name>
</gene>
<dbReference type="Gene3D" id="3.40.710.10">
    <property type="entry name" value="DD-peptidase/beta-lactamase superfamily"/>
    <property type="match status" value="1"/>
</dbReference>
<protein>
    <submittedName>
        <fullName evidence="3">FmtA-like protein</fullName>
    </submittedName>
</protein>
<dbReference type="AlphaFoldDB" id="A0A143PJB5"/>
<evidence type="ECO:0000313" key="3">
    <source>
        <dbReference type="EMBL" id="AMY08657.1"/>
    </source>
</evidence>
<name>A0A143PJB5_LUTPR</name>
<feature type="signal peptide" evidence="1">
    <location>
        <begin position="1"/>
        <end position="18"/>
    </location>
</feature>
<feature type="domain" description="Beta-lactamase-related" evidence="2">
    <location>
        <begin position="51"/>
        <end position="370"/>
    </location>
</feature>
<dbReference type="InterPro" id="IPR001466">
    <property type="entry name" value="Beta-lactam-related"/>
</dbReference>
<sequence precursor="true">MRTLLLLPTAFVMSACMASTGGQQAGQVERRERVERGLRGAVTVKGRAVVRHALTDRMSEWHVRGVSIAVIDEGRVAWAQGYGQTGDGGPVTVETRFQAASISKPVAAMTALRLVELGTLTLDADVNTQLKRWKVPASAAAVGEPVTLRRLLSHTAGLTVHGFPGYAVGAQVPSLVQLLDGVTPANTAAVRIDLKPGTQWRYSGGGYEVMQLLIEDVTGEPFERVAQRLVLGPLGMTHSTYEQPLPAAALALAAAGHDDHGVVIPGKRHTYPEQTAAGLWTTPSDLALVILEIQKPGRVLRRETVETMLTPVLQDYGLGFGVNTESGKRSFGHGGSNEGFRCQIHGHRDRPSGAVVMTNAEQGGRLTADVLRAVASEYGWPDMREREVTIATVPLETLRSYEGRYHLGGRDGVVAATDGHLTLQVPDGSTIALQPIGNGVFVDLDSRIPDITFSLSTQGKMQLAIDNQVAVRK</sequence>
<dbReference type="InterPro" id="IPR050789">
    <property type="entry name" value="Diverse_Enzym_Activities"/>
</dbReference>
<keyword evidence="4" id="KW-1185">Reference proteome</keyword>
<dbReference type="EMBL" id="CP015136">
    <property type="protein sequence ID" value="AMY08657.1"/>
    <property type="molecule type" value="Genomic_DNA"/>
</dbReference>
<evidence type="ECO:0000313" key="4">
    <source>
        <dbReference type="Proteomes" id="UP000076079"/>
    </source>
</evidence>
<proteinExistence type="predicted"/>
<accession>A0A143PJB5</accession>
<dbReference type="Pfam" id="PF00144">
    <property type="entry name" value="Beta-lactamase"/>
    <property type="match status" value="1"/>
</dbReference>
<reference evidence="3 4" key="1">
    <citation type="journal article" date="2016" name="Genome Announc.">
        <title>First Complete Genome Sequence of a Subdivision 6 Acidobacterium Strain.</title>
        <authorList>
            <person name="Huang S."/>
            <person name="Vieira S."/>
            <person name="Bunk B."/>
            <person name="Riedel T."/>
            <person name="Sproer C."/>
            <person name="Overmann J."/>
        </authorList>
    </citation>
    <scope>NUCLEOTIDE SEQUENCE [LARGE SCALE GENOMIC DNA]</scope>
    <source>
        <strain evidence="4">DSM 100886 HEG_-6_39</strain>
    </source>
</reference>
<dbReference type="RefSeq" id="WP_110170480.1">
    <property type="nucleotide sequence ID" value="NZ_CP015136.1"/>
</dbReference>
<dbReference type="Proteomes" id="UP000076079">
    <property type="component" value="Chromosome"/>
</dbReference>